<dbReference type="RefSeq" id="WP_259343270.1">
    <property type="nucleotide sequence ID" value="NZ_QWJV01000106.1"/>
</dbReference>
<feature type="domain" description="Bacterial Ig-like" evidence="1">
    <location>
        <begin position="25"/>
        <end position="129"/>
    </location>
</feature>
<feature type="domain" description="Bacterial Ig-like" evidence="1">
    <location>
        <begin position="234"/>
        <end position="319"/>
    </location>
</feature>
<sequence>VQATTIYPSGAQEKSGINITIDTHVSVPEISLALNNDTGISNVDGVTNINSPVLTISNIDPDAASVKATITNDNGELISASTASENDDGTWSFNVGQQLPDGVYVISVTVTDIAGNSATSVPVDIRIDTTISPVTANLLSSDDTGSSSIDGITMHKNVSVTGNAESGSIITIYDSNGIPVSTTTADNEGHWEVTLNSLPEGSNIFTITSQDAAGNISETVINIDCDTSTFVTNLTITDETNSGALTDLITNNSSPVITANGEVGSSVDIIVNGVKVDTISVGDDGVITYELKSLPDGEYSVQLVTTDVAGNTATSEAISV</sequence>
<evidence type="ECO:0000313" key="2">
    <source>
        <dbReference type="EMBL" id="RIQ20519.1"/>
    </source>
</evidence>
<name>A0A658IEZ1_SALNE</name>
<dbReference type="AlphaFoldDB" id="A0A658IEZ1"/>
<feature type="non-terminal residue" evidence="2">
    <location>
        <position position="320"/>
    </location>
</feature>
<dbReference type="InterPro" id="IPR013783">
    <property type="entry name" value="Ig-like_fold"/>
</dbReference>
<dbReference type="Proteomes" id="UP000839534">
    <property type="component" value="Unassembled WGS sequence"/>
</dbReference>
<dbReference type="NCBIfam" id="NF033510">
    <property type="entry name" value="Ca_tandemer"/>
    <property type="match status" value="1"/>
</dbReference>
<gene>
    <name evidence="2" type="ORF">DLN06_25565</name>
</gene>
<accession>A0A658IEZ1</accession>
<dbReference type="Gene3D" id="2.60.40.10">
    <property type="entry name" value="Immunoglobulins"/>
    <property type="match status" value="3"/>
</dbReference>
<protein>
    <recommendedName>
        <fullName evidence="1">Bacterial Ig-like domain-containing protein</fullName>
    </recommendedName>
</protein>
<feature type="non-terminal residue" evidence="2">
    <location>
        <position position="1"/>
    </location>
</feature>
<dbReference type="InterPro" id="IPR044016">
    <property type="entry name" value="Big_13"/>
</dbReference>
<comment type="caution">
    <text evidence="2">The sequence shown here is derived from an EMBL/GenBank/DDBJ whole genome shotgun (WGS) entry which is preliminary data.</text>
</comment>
<proteinExistence type="predicted"/>
<organism evidence="2">
    <name type="scientific">Salmonella enterica subsp. enterica serovar Newport str. CFSAN000835</name>
    <dbReference type="NCBI Taxonomy" id="1299174"/>
    <lineage>
        <taxon>Bacteria</taxon>
        <taxon>Pseudomonadati</taxon>
        <taxon>Pseudomonadota</taxon>
        <taxon>Gammaproteobacteria</taxon>
        <taxon>Enterobacterales</taxon>
        <taxon>Enterobacteriaceae</taxon>
        <taxon>Salmonella</taxon>
    </lineage>
</organism>
<evidence type="ECO:0000259" key="1">
    <source>
        <dbReference type="Pfam" id="PF19077"/>
    </source>
</evidence>
<reference evidence="2" key="1">
    <citation type="submission" date="2018-08" db="EMBL/GenBank/DDBJ databases">
        <title>Whole genome sequencing of Salmonella enterica serotype newport.</title>
        <authorList>
            <person name="Bell R."/>
        </authorList>
    </citation>
    <scope>NUCLEOTIDE SEQUENCE [LARGE SCALE GENOMIC DNA]</scope>
    <source>
        <strain evidence="2">CFSAN000835</strain>
    </source>
</reference>
<dbReference type="EMBL" id="QWJV01000106">
    <property type="protein sequence ID" value="RIQ20519.1"/>
    <property type="molecule type" value="Genomic_DNA"/>
</dbReference>
<dbReference type="Pfam" id="PF19077">
    <property type="entry name" value="Big_13"/>
    <property type="match status" value="3"/>
</dbReference>
<feature type="domain" description="Bacterial Ig-like" evidence="1">
    <location>
        <begin position="130"/>
        <end position="227"/>
    </location>
</feature>